<evidence type="ECO:0000259" key="1">
    <source>
        <dbReference type="Pfam" id="PF07727"/>
    </source>
</evidence>
<reference evidence="2" key="1">
    <citation type="journal article" date="2022" name="Int. J. Mol. Sci.">
        <title>Draft Genome of Tanacetum Coccineum: Genomic Comparison of Closely Related Tanacetum-Family Plants.</title>
        <authorList>
            <person name="Yamashiro T."/>
            <person name="Shiraishi A."/>
            <person name="Nakayama K."/>
            <person name="Satake H."/>
        </authorList>
    </citation>
    <scope>NUCLEOTIDE SEQUENCE</scope>
</reference>
<evidence type="ECO:0000313" key="2">
    <source>
        <dbReference type="EMBL" id="GJS64332.1"/>
    </source>
</evidence>
<protein>
    <submittedName>
        <fullName evidence="2">Retrovirus-related pol polyprotein from transposon TNT 1-94</fullName>
    </submittedName>
</protein>
<dbReference type="EMBL" id="BQNB010009496">
    <property type="protein sequence ID" value="GJS64332.1"/>
    <property type="molecule type" value="Genomic_DNA"/>
</dbReference>
<name>A0ABQ4XHS6_9ASTR</name>
<gene>
    <name evidence="2" type="ORF">Tco_0678896</name>
</gene>
<reference evidence="2" key="2">
    <citation type="submission" date="2022-01" db="EMBL/GenBank/DDBJ databases">
        <authorList>
            <person name="Yamashiro T."/>
            <person name="Shiraishi A."/>
            <person name="Satake H."/>
            <person name="Nakayama K."/>
        </authorList>
    </citation>
    <scope>NUCLEOTIDE SEQUENCE</scope>
</reference>
<proteinExistence type="predicted"/>
<sequence length="292" mass="33401">MKKLMMVTSLDTHLFPKPLESSTQEDNKLKKRITSHLMKALMLIKFTKPSVDNINIVVSKRYPPNKYLHPYEPSQRYQTNNKDVSIIEPYESPELVVLKTEVSSDQNGYSVLDTFQFLILLWSIPSMTSPVSSSTDGLKTIHIEHGQLVDLLSEEEPKKVSEALQPMYSGTKEIEMELSSETGTRLVTQGYNQQEGIDYDETFAPVAKLEAIKIFLSFATYMNFIVYQMDVKSAFLNGKLKEEVYVEQPPGFESSEFPNHVCKWTKAFMDLNKLSRAWYETLPNTISLNTSL</sequence>
<dbReference type="Pfam" id="PF07727">
    <property type="entry name" value="RVT_2"/>
    <property type="match status" value="1"/>
</dbReference>
<organism evidence="2 3">
    <name type="scientific">Tanacetum coccineum</name>
    <dbReference type="NCBI Taxonomy" id="301880"/>
    <lineage>
        <taxon>Eukaryota</taxon>
        <taxon>Viridiplantae</taxon>
        <taxon>Streptophyta</taxon>
        <taxon>Embryophyta</taxon>
        <taxon>Tracheophyta</taxon>
        <taxon>Spermatophyta</taxon>
        <taxon>Magnoliopsida</taxon>
        <taxon>eudicotyledons</taxon>
        <taxon>Gunneridae</taxon>
        <taxon>Pentapetalae</taxon>
        <taxon>asterids</taxon>
        <taxon>campanulids</taxon>
        <taxon>Asterales</taxon>
        <taxon>Asteraceae</taxon>
        <taxon>Asteroideae</taxon>
        <taxon>Anthemideae</taxon>
        <taxon>Anthemidinae</taxon>
        <taxon>Tanacetum</taxon>
    </lineage>
</organism>
<keyword evidence="3" id="KW-1185">Reference proteome</keyword>
<evidence type="ECO:0000313" key="3">
    <source>
        <dbReference type="Proteomes" id="UP001151760"/>
    </source>
</evidence>
<dbReference type="InterPro" id="IPR013103">
    <property type="entry name" value="RVT_2"/>
</dbReference>
<comment type="caution">
    <text evidence="2">The sequence shown here is derived from an EMBL/GenBank/DDBJ whole genome shotgun (WGS) entry which is preliminary data.</text>
</comment>
<feature type="domain" description="Reverse transcriptase Ty1/copia-type" evidence="1">
    <location>
        <begin position="174"/>
        <end position="286"/>
    </location>
</feature>
<accession>A0ABQ4XHS6</accession>
<dbReference type="Proteomes" id="UP001151760">
    <property type="component" value="Unassembled WGS sequence"/>
</dbReference>